<feature type="transmembrane region" description="Helical" evidence="2">
    <location>
        <begin position="87"/>
        <end position="106"/>
    </location>
</feature>
<gene>
    <name evidence="4" type="ORF">GCM10008013_46990</name>
</gene>
<name>A0ABQ1YVZ9_9BACL</name>
<feature type="transmembrane region" description="Helical" evidence="2">
    <location>
        <begin position="65"/>
        <end position="81"/>
    </location>
</feature>
<evidence type="ECO:0000256" key="1">
    <source>
        <dbReference type="SAM" id="MobiDB-lite"/>
    </source>
</evidence>
<dbReference type="RefSeq" id="WP_188542321.1">
    <property type="nucleotide sequence ID" value="NZ_BMFT01000005.1"/>
</dbReference>
<feature type="region of interest" description="Disordered" evidence="1">
    <location>
        <begin position="1"/>
        <end position="21"/>
    </location>
</feature>
<dbReference type="PANTHER" id="PTHR42736:SF1">
    <property type="entry name" value="PROTEIN-GLUTAMINE GAMMA-GLUTAMYLTRANSFERASE"/>
    <property type="match status" value="1"/>
</dbReference>
<evidence type="ECO:0000313" key="5">
    <source>
        <dbReference type="Proteomes" id="UP000659344"/>
    </source>
</evidence>
<dbReference type="Pfam" id="PF01841">
    <property type="entry name" value="Transglut_core"/>
    <property type="match status" value="1"/>
</dbReference>
<dbReference type="InterPro" id="IPR021878">
    <property type="entry name" value="TgpA_N"/>
</dbReference>
<dbReference type="PANTHER" id="PTHR42736">
    <property type="entry name" value="PROTEIN-GLUTAMINE GAMMA-GLUTAMYLTRANSFERASE"/>
    <property type="match status" value="1"/>
</dbReference>
<dbReference type="Pfam" id="PF11992">
    <property type="entry name" value="TgpA_N"/>
    <property type="match status" value="1"/>
</dbReference>
<keyword evidence="5" id="KW-1185">Reference proteome</keyword>
<feature type="domain" description="Transglutaminase-like" evidence="3">
    <location>
        <begin position="506"/>
        <end position="578"/>
    </location>
</feature>
<keyword evidence="2" id="KW-0812">Transmembrane</keyword>
<dbReference type="Proteomes" id="UP000659344">
    <property type="component" value="Unassembled WGS sequence"/>
</dbReference>
<feature type="transmembrane region" description="Helical" evidence="2">
    <location>
        <begin position="144"/>
        <end position="162"/>
    </location>
</feature>
<dbReference type="EMBL" id="BMFT01000005">
    <property type="protein sequence ID" value="GGH38718.1"/>
    <property type="molecule type" value="Genomic_DNA"/>
</dbReference>
<dbReference type="InterPro" id="IPR038765">
    <property type="entry name" value="Papain-like_cys_pep_sf"/>
</dbReference>
<feature type="transmembrane region" description="Helical" evidence="2">
    <location>
        <begin position="34"/>
        <end position="53"/>
    </location>
</feature>
<feature type="transmembrane region" description="Helical" evidence="2">
    <location>
        <begin position="220"/>
        <end position="242"/>
    </location>
</feature>
<comment type="caution">
    <text evidence="4">The sequence shown here is derived from an EMBL/GenBank/DDBJ whole genome shotgun (WGS) entry which is preliminary data.</text>
</comment>
<dbReference type="SMART" id="SM00460">
    <property type="entry name" value="TGc"/>
    <property type="match status" value="1"/>
</dbReference>
<keyword evidence="2" id="KW-0472">Membrane</keyword>
<sequence>MLVPEKQSSSSHSHVGASPTHKLSIQQNDALKDWVQRIIVSMLLFALFSEWLYPLYSLINEGETFSVTIFFILTGILLFLGCLRLPVFLYTSFPPLLIIGTMFYVYGREKGIGWFASYLKVGAGDVSEIFHSGRIYGISMESRILLLLIGWTLLVVSVQMLAISKGSIMLFFSVTIFYLLALDLAFDLSVYAGLVRAAAWGLLLQAFIFMNPAAKSRKTWIIVGSATVLTCVLGAGLLSLVIPNRPTMNIPWHKAIQAFGDWSGATSPSRQSADYAISGYSRDDTELGSSLTLRHELFFTARSPRPTYWRGESKSFYSGRGWTQDPSIESNAGLKNMESTLEGASTFKSEWIEQVITFNKPISGKVVLIGGGIPVSLTSINSGKDQAGSSLSAPRFDAESDALIIDSVSTAQPLQGYELTVALQQVPSEKLRLTQGSDPEDNVQRYLQLPVKLPQRVRDLGITLVRDTSNRYDAVLAVMNYLESNYTYSLTSNIPSAGDDFVDHFLFEARSGYCDHFSTSMAVLLRSAGIPTRWVKGFAPGEPNKQDSRLYNVSYADAHAWVEVYFPGEGWVPFDPTPGFDYDAGASVSSLHDEDSGKLSSIIPMINNTWGSLKQGISEAALKLQLWMHRYLVETIAVVLGTGFLTMVYREIMFRRNIILLWLQMVKPYRRFPDRTLMLSAAERVWREIYLRYGNKPQTMTVREYAQLITWGNQEKGVRLEHFITVWESLYYGRIRIDRKASRDFLKQCWNMAVQQE</sequence>
<evidence type="ECO:0000313" key="4">
    <source>
        <dbReference type="EMBL" id="GGH38718.1"/>
    </source>
</evidence>
<feature type="transmembrane region" description="Helical" evidence="2">
    <location>
        <begin position="631"/>
        <end position="649"/>
    </location>
</feature>
<accession>A0ABQ1YVZ9</accession>
<feature type="transmembrane region" description="Helical" evidence="2">
    <location>
        <begin position="168"/>
        <end position="186"/>
    </location>
</feature>
<evidence type="ECO:0000256" key="2">
    <source>
        <dbReference type="SAM" id="Phobius"/>
    </source>
</evidence>
<dbReference type="InterPro" id="IPR002931">
    <property type="entry name" value="Transglutaminase-like"/>
</dbReference>
<proteinExistence type="predicted"/>
<reference evidence="5" key="1">
    <citation type="journal article" date="2019" name="Int. J. Syst. Evol. Microbiol.">
        <title>The Global Catalogue of Microorganisms (GCM) 10K type strain sequencing project: providing services to taxonomists for standard genome sequencing and annotation.</title>
        <authorList>
            <consortium name="The Broad Institute Genomics Platform"/>
            <consortium name="The Broad Institute Genome Sequencing Center for Infectious Disease"/>
            <person name="Wu L."/>
            <person name="Ma J."/>
        </authorList>
    </citation>
    <scope>NUCLEOTIDE SEQUENCE [LARGE SCALE GENOMIC DNA]</scope>
    <source>
        <strain evidence="5">CGMCC 1.12769</strain>
    </source>
</reference>
<dbReference type="Gene3D" id="3.10.620.30">
    <property type="match status" value="1"/>
</dbReference>
<dbReference type="SUPFAM" id="SSF54001">
    <property type="entry name" value="Cysteine proteinases"/>
    <property type="match status" value="1"/>
</dbReference>
<dbReference type="InterPro" id="IPR052901">
    <property type="entry name" value="Bact_TGase-like"/>
</dbReference>
<protein>
    <recommendedName>
        <fullName evidence="3">Transglutaminase-like domain-containing protein</fullName>
    </recommendedName>
</protein>
<keyword evidence="2" id="KW-1133">Transmembrane helix</keyword>
<organism evidence="4 5">
    <name type="scientific">Paenibacillus segetis</name>
    <dbReference type="NCBI Taxonomy" id="1325360"/>
    <lineage>
        <taxon>Bacteria</taxon>
        <taxon>Bacillati</taxon>
        <taxon>Bacillota</taxon>
        <taxon>Bacilli</taxon>
        <taxon>Bacillales</taxon>
        <taxon>Paenibacillaceae</taxon>
        <taxon>Paenibacillus</taxon>
    </lineage>
</organism>
<evidence type="ECO:0000259" key="3">
    <source>
        <dbReference type="SMART" id="SM00460"/>
    </source>
</evidence>